<protein>
    <recommendedName>
        <fullName evidence="5">HAP1 N-terminal domain-containing protein</fullName>
    </recommendedName>
</protein>
<comment type="caution">
    <text evidence="3">The sequence shown here is derived from an EMBL/GenBank/DDBJ whole genome shotgun (WGS) entry which is preliminary data.</text>
</comment>
<evidence type="ECO:0000313" key="3">
    <source>
        <dbReference type="EMBL" id="CAG7785027.1"/>
    </source>
</evidence>
<evidence type="ECO:0008006" key="5">
    <source>
        <dbReference type="Google" id="ProtNLM"/>
    </source>
</evidence>
<reference evidence="3" key="1">
    <citation type="submission" date="2021-06" db="EMBL/GenBank/DDBJ databases">
        <authorList>
            <person name="Hodson N. C."/>
            <person name="Mongue J. A."/>
            <person name="Jaron S. K."/>
        </authorList>
    </citation>
    <scope>NUCLEOTIDE SEQUENCE</scope>
</reference>
<evidence type="ECO:0000256" key="2">
    <source>
        <dbReference type="SAM" id="Coils"/>
    </source>
</evidence>
<dbReference type="EMBL" id="CAJVCH010287387">
    <property type="protein sequence ID" value="CAG7785027.1"/>
    <property type="molecule type" value="Genomic_DNA"/>
</dbReference>
<accession>A0A8J2KHQ6</accession>
<keyword evidence="4" id="KW-1185">Reference proteome</keyword>
<dbReference type="Proteomes" id="UP000708208">
    <property type="component" value="Unassembled WGS sequence"/>
</dbReference>
<feature type="coiled-coil region" evidence="2">
    <location>
        <begin position="42"/>
        <end position="69"/>
    </location>
</feature>
<dbReference type="InterPro" id="IPR051149">
    <property type="entry name" value="Spindly/BICDR_Dynein_Adapter"/>
</dbReference>
<dbReference type="AlphaFoldDB" id="A0A8J2KHQ6"/>
<organism evidence="3 4">
    <name type="scientific">Allacma fusca</name>
    <dbReference type="NCBI Taxonomy" id="39272"/>
    <lineage>
        <taxon>Eukaryota</taxon>
        <taxon>Metazoa</taxon>
        <taxon>Ecdysozoa</taxon>
        <taxon>Arthropoda</taxon>
        <taxon>Hexapoda</taxon>
        <taxon>Collembola</taxon>
        <taxon>Symphypleona</taxon>
        <taxon>Sminthuridae</taxon>
        <taxon>Allacma</taxon>
    </lineage>
</organism>
<sequence length="73" mass="8695">MVSAMQRLEEYVMAMADRPEDVDIHEQLRQKEKDLILAAELGRALLDKNEEISRENERITEEYSQKLEVNIRY</sequence>
<keyword evidence="1 2" id="KW-0175">Coiled coil</keyword>
<evidence type="ECO:0000256" key="1">
    <source>
        <dbReference type="ARBA" id="ARBA00023054"/>
    </source>
</evidence>
<dbReference type="PANTHER" id="PTHR32123:SF13">
    <property type="entry name" value="BICAUDAL D-RELATED PROTEIN HOMOLOG"/>
    <property type="match status" value="1"/>
</dbReference>
<proteinExistence type="predicted"/>
<gene>
    <name evidence="3" type="ORF">AFUS01_LOCUS23679</name>
</gene>
<name>A0A8J2KHQ6_9HEXA</name>
<evidence type="ECO:0000313" key="4">
    <source>
        <dbReference type="Proteomes" id="UP000708208"/>
    </source>
</evidence>
<dbReference type="PANTHER" id="PTHR32123">
    <property type="entry name" value="BICD FAMILY-LIKE CARGO ADAPTER"/>
    <property type="match status" value="1"/>
</dbReference>
<dbReference type="OrthoDB" id="9451547at2759"/>